<sequence length="285" mass="32898">MYYEPSNEQKDDYFPNSTVAFGDIRFSSIPSDDSIIIRDIGLVIDDPEKGGTITGILKDIPEEQQTMELLNNIVSNCIRMYKDFGMRNRGILVPDFSIIYDGFAEEIEEGIKSVNIRGLIKLIEASPSLPKGWNINPKIHIPLILRTKIDNLEHGIKTGELIPNDISIEQFIFGKTKEDTEDHLYLIDIDFFGIKIISNTEFFSNKIIEEVILEYSSIFIRMYNYLTGFDTIDHKFLYDIYIDAVNSFYSFTNNKKVRSETLEKNAYYIDILKAIIDMQSIFNMV</sequence>
<organism evidence="1 2">
    <name type="scientific">Candidatus Dojkabacteria bacterium</name>
    <dbReference type="NCBI Taxonomy" id="2099670"/>
    <lineage>
        <taxon>Bacteria</taxon>
        <taxon>Candidatus Dojkabacteria</taxon>
    </lineage>
</organism>
<protein>
    <submittedName>
        <fullName evidence="1">Uncharacterized protein</fullName>
    </submittedName>
</protein>
<comment type="caution">
    <text evidence="1">The sequence shown here is derived from an EMBL/GenBank/DDBJ whole genome shotgun (WGS) entry which is preliminary data.</text>
</comment>
<gene>
    <name evidence="1" type="ORF">KC678_05290</name>
</gene>
<accession>A0A955L2E9</accession>
<dbReference type="AlphaFoldDB" id="A0A955L2E9"/>
<dbReference type="Proteomes" id="UP000775877">
    <property type="component" value="Unassembled WGS sequence"/>
</dbReference>
<evidence type="ECO:0000313" key="1">
    <source>
        <dbReference type="EMBL" id="MCA9381654.1"/>
    </source>
</evidence>
<reference evidence="1" key="1">
    <citation type="submission" date="2020-04" db="EMBL/GenBank/DDBJ databases">
        <authorList>
            <person name="Zhang T."/>
        </authorList>
    </citation>
    <scope>NUCLEOTIDE SEQUENCE</scope>
    <source>
        <strain evidence="1">HKST-UBA13</strain>
    </source>
</reference>
<reference evidence="1" key="2">
    <citation type="journal article" date="2021" name="Microbiome">
        <title>Successional dynamics and alternative stable states in a saline activated sludge microbial community over 9 years.</title>
        <authorList>
            <person name="Wang Y."/>
            <person name="Ye J."/>
            <person name="Ju F."/>
            <person name="Liu L."/>
            <person name="Boyd J.A."/>
            <person name="Deng Y."/>
            <person name="Parks D.H."/>
            <person name="Jiang X."/>
            <person name="Yin X."/>
            <person name="Woodcroft B.J."/>
            <person name="Tyson G.W."/>
            <person name="Hugenholtz P."/>
            <person name="Polz M.F."/>
            <person name="Zhang T."/>
        </authorList>
    </citation>
    <scope>NUCLEOTIDE SEQUENCE</scope>
    <source>
        <strain evidence="1">HKST-UBA13</strain>
    </source>
</reference>
<name>A0A955L2E9_9BACT</name>
<dbReference type="EMBL" id="JAGQLJ010000153">
    <property type="protein sequence ID" value="MCA9381654.1"/>
    <property type="molecule type" value="Genomic_DNA"/>
</dbReference>
<proteinExistence type="predicted"/>
<evidence type="ECO:0000313" key="2">
    <source>
        <dbReference type="Proteomes" id="UP000775877"/>
    </source>
</evidence>